<reference evidence="1" key="1">
    <citation type="submission" date="2021-05" db="EMBL/GenBank/DDBJ databases">
        <authorList>
            <person name="Alioto T."/>
            <person name="Alioto T."/>
            <person name="Gomez Garrido J."/>
        </authorList>
    </citation>
    <scope>NUCLEOTIDE SEQUENCE</scope>
</reference>
<sequence length="99" mass="11605">MKLELARHIIYGGSNKDPRVKMVFLYSFYRLTLLLFSVKHFNCKLNLELKDFTGGKKVKSASTIYEYICGVKEVSWRNRPCPDTKQGLEYFYNNLAQKV</sequence>
<protein>
    <submittedName>
        <fullName evidence="1">Uncharacterized protein</fullName>
    </submittedName>
</protein>
<evidence type="ECO:0000313" key="1">
    <source>
        <dbReference type="EMBL" id="CAG6693260.1"/>
    </source>
</evidence>
<organism evidence="1">
    <name type="scientific">Cacopsylla melanoneura</name>
    <dbReference type="NCBI Taxonomy" id="428564"/>
    <lineage>
        <taxon>Eukaryota</taxon>
        <taxon>Metazoa</taxon>
        <taxon>Ecdysozoa</taxon>
        <taxon>Arthropoda</taxon>
        <taxon>Hexapoda</taxon>
        <taxon>Insecta</taxon>
        <taxon>Pterygota</taxon>
        <taxon>Neoptera</taxon>
        <taxon>Paraneoptera</taxon>
        <taxon>Hemiptera</taxon>
        <taxon>Sternorrhyncha</taxon>
        <taxon>Psylloidea</taxon>
        <taxon>Psyllidae</taxon>
        <taxon>Psyllinae</taxon>
        <taxon>Cacopsylla</taxon>
    </lineage>
</organism>
<accession>A0A8D8XG04</accession>
<dbReference type="EMBL" id="HBUF01311590">
    <property type="protein sequence ID" value="CAG6693260.1"/>
    <property type="molecule type" value="Transcribed_RNA"/>
</dbReference>
<name>A0A8D8XG04_9HEMI</name>
<proteinExistence type="predicted"/>
<dbReference type="AlphaFoldDB" id="A0A8D8XG04"/>